<dbReference type="InterPro" id="IPR036852">
    <property type="entry name" value="Peptidase_S8/S53_dom_sf"/>
</dbReference>
<feature type="active site" description="Charge relay system" evidence="5">
    <location>
        <position position="173"/>
    </location>
</feature>
<evidence type="ECO:0000259" key="10">
    <source>
        <dbReference type="Pfam" id="PF05922"/>
    </source>
</evidence>
<dbReference type="InterPro" id="IPR022398">
    <property type="entry name" value="Peptidase_S8_His-AS"/>
</dbReference>
<dbReference type="Pfam" id="PF05922">
    <property type="entry name" value="Inhibitor_I9"/>
    <property type="match status" value="1"/>
</dbReference>
<dbReference type="GO" id="GO:0006508">
    <property type="term" value="P:proteolysis"/>
    <property type="evidence" value="ECO:0007669"/>
    <property type="project" value="UniProtKB-KW"/>
</dbReference>
<feature type="active site" description="Charge relay system" evidence="5">
    <location>
        <position position="206"/>
    </location>
</feature>
<dbReference type="PROSITE" id="PS00137">
    <property type="entry name" value="SUBTILASE_HIS"/>
    <property type="match status" value="1"/>
</dbReference>
<evidence type="ECO:0000256" key="4">
    <source>
        <dbReference type="ARBA" id="ARBA00022825"/>
    </source>
</evidence>
<feature type="chain" id="PRO_5009196624" description="Serine protease" evidence="8">
    <location>
        <begin position="22"/>
        <end position="412"/>
    </location>
</feature>
<dbReference type="PRINTS" id="PR00723">
    <property type="entry name" value="SUBTILISIN"/>
</dbReference>
<sequence length="412" mass="42089">MALASALACALLGGLAAGAGALEGGPTPSTPGGPTVDEVRGADAPGAIDGEYIVVLKESGARAAAADELRTTTSVRDLAGSLLSAADAEEADTRRVFASALKGFTLTADRAQARRLAAEPAVAYVEQNRTERGDDTQQDPSWGLDRVDQRDLPLNESYRYAETAAGVTAYVVDSGIRVGHEDFGGRASYGYDFVDDDAEAQDCNGHGTHVAGTVGGETYGMAKKADLVAVRVLNCENRGTTEDVLAGYDWVAAHAVLPAVANVSIGGAATDAKDAAVTGMVEAGVTVAVSAGNDDGDACQQSPARAPDVLTVAASTDTDARWSESNYGDCVDLFAPGADILSAGIDSDTASARKSGTSMATPHVTGAAALYLAGHPEATPEEVTKALRSAATEDRITEAGAESPNTLLYSRF</sequence>
<feature type="active site" description="Charge relay system" evidence="5">
    <location>
        <position position="358"/>
    </location>
</feature>
<dbReference type="InterPro" id="IPR034193">
    <property type="entry name" value="PCSK9_ProteinaseK-like"/>
</dbReference>
<dbReference type="AlphaFoldDB" id="A0A1E7KMF5"/>
<dbReference type="InterPro" id="IPR000209">
    <property type="entry name" value="Peptidase_S8/S53_dom"/>
</dbReference>
<evidence type="ECO:0000256" key="8">
    <source>
        <dbReference type="SAM" id="SignalP"/>
    </source>
</evidence>
<dbReference type="GO" id="GO:0004252">
    <property type="term" value="F:serine-type endopeptidase activity"/>
    <property type="evidence" value="ECO:0007669"/>
    <property type="project" value="UniProtKB-UniRule"/>
</dbReference>
<dbReference type="Gene3D" id="3.30.70.80">
    <property type="entry name" value="Peptidase S8 propeptide/proteinase inhibitor I9"/>
    <property type="match status" value="1"/>
</dbReference>
<comment type="similarity">
    <text evidence="1 5 6">Belongs to the peptidase S8 family.</text>
</comment>
<name>A0A1E7KMF5_9ACTN</name>
<feature type="signal peptide" evidence="8">
    <location>
        <begin position="1"/>
        <end position="21"/>
    </location>
</feature>
<dbReference type="CDD" id="cd04077">
    <property type="entry name" value="Peptidases_S8_PCSK9_ProteinaseK_like"/>
    <property type="match status" value="1"/>
</dbReference>
<evidence type="ECO:0000259" key="9">
    <source>
        <dbReference type="Pfam" id="PF00082"/>
    </source>
</evidence>
<gene>
    <name evidence="11" type="ORF">AN216_04405</name>
</gene>
<accession>A0A1E7KMF5</accession>
<organism evidence="11 12">
    <name type="scientific">Streptomyces oceani</name>
    <dbReference type="NCBI Taxonomy" id="1075402"/>
    <lineage>
        <taxon>Bacteria</taxon>
        <taxon>Bacillati</taxon>
        <taxon>Actinomycetota</taxon>
        <taxon>Actinomycetes</taxon>
        <taxon>Kitasatosporales</taxon>
        <taxon>Streptomycetaceae</taxon>
        <taxon>Streptomyces</taxon>
    </lineage>
</organism>
<evidence type="ECO:0000313" key="12">
    <source>
        <dbReference type="Proteomes" id="UP000176101"/>
    </source>
</evidence>
<dbReference type="InterPro" id="IPR050131">
    <property type="entry name" value="Peptidase_S8_subtilisin-like"/>
</dbReference>
<dbReference type="InterPro" id="IPR023828">
    <property type="entry name" value="Peptidase_S8_Ser-AS"/>
</dbReference>
<dbReference type="Proteomes" id="UP000176101">
    <property type="component" value="Unassembled WGS sequence"/>
</dbReference>
<dbReference type="PROSITE" id="PS51892">
    <property type="entry name" value="SUBTILASE"/>
    <property type="match status" value="1"/>
</dbReference>
<keyword evidence="12" id="KW-1185">Reference proteome</keyword>
<feature type="compositionally biased region" description="Low complexity" evidence="7">
    <location>
        <begin position="24"/>
        <end position="35"/>
    </location>
</feature>
<dbReference type="Gene3D" id="3.40.50.200">
    <property type="entry name" value="Peptidase S8/S53 domain"/>
    <property type="match status" value="1"/>
</dbReference>
<dbReference type="PANTHER" id="PTHR43806:SF11">
    <property type="entry name" value="CEREVISIN-RELATED"/>
    <property type="match status" value="1"/>
</dbReference>
<dbReference type="EMBL" id="LJGU01000105">
    <property type="protein sequence ID" value="OEV05125.1"/>
    <property type="molecule type" value="Genomic_DNA"/>
</dbReference>
<dbReference type="PATRIC" id="fig|1075402.3.peg.3541"/>
<evidence type="ECO:0000256" key="7">
    <source>
        <dbReference type="SAM" id="MobiDB-lite"/>
    </source>
</evidence>
<dbReference type="STRING" id="1075402.AN216_04405"/>
<evidence type="ECO:0000256" key="1">
    <source>
        <dbReference type="ARBA" id="ARBA00011073"/>
    </source>
</evidence>
<dbReference type="OrthoDB" id="9798386at2"/>
<evidence type="ECO:0000313" key="11">
    <source>
        <dbReference type="EMBL" id="OEV05125.1"/>
    </source>
</evidence>
<dbReference type="InterPro" id="IPR023827">
    <property type="entry name" value="Peptidase_S8_Asp-AS"/>
</dbReference>
<comment type="caution">
    <text evidence="11">The sequence shown here is derived from an EMBL/GenBank/DDBJ whole genome shotgun (WGS) entry which is preliminary data.</text>
</comment>
<dbReference type="PANTHER" id="PTHR43806">
    <property type="entry name" value="PEPTIDASE S8"/>
    <property type="match status" value="1"/>
</dbReference>
<dbReference type="SUPFAM" id="SSF54897">
    <property type="entry name" value="Protease propeptides/inhibitors"/>
    <property type="match status" value="1"/>
</dbReference>
<protein>
    <recommendedName>
        <fullName evidence="13">Serine protease</fullName>
    </recommendedName>
</protein>
<feature type="region of interest" description="Disordered" evidence="7">
    <location>
        <begin position="126"/>
        <end position="146"/>
    </location>
</feature>
<dbReference type="InterPro" id="IPR015500">
    <property type="entry name" value="Peptidase_S8_subtilisin-rel"/>
</dbReference>
<keyword evidence="3 5" id="KW-0378">Hydrolase</keyword>
<dbReference type="InterPro" id="IPR037045">
    <property type="entry name" value="S8pro/Inhibitor_I9_sf"/>
</dbReference>
<keyword evidence="8" id="KW-0732">Signal</keyword>
<evidence type="ECO:0008006" key="13">
    <source>
        <dbReference type="Google" id="ProtNLM"/>
    </source>
</evidence>
<proteinExistence type="inferred from homology"/>
<evidence type="ECO:0000256" key="6">
    <source>
        <dbReference type="RuleBase" id="RU003355"/>
    </source>
</evidence>
<evidence type="ECO:0000256" key="5">
    <source>
        <dbReference type="PROSITE-ProRule" id="PRU01240"/>
    </source>
</evidence>
<feature type="domain" description="Inhibitor I9" evidence="10">
    <location>
        <begin position="52"/>
        <end position="130"/>
    </location>
</feature>
<dbReference type="GO" id="GO:0005615">
    <property type="term" value="C:extracellular space"/>
    <property type="evidence" value="ECO:0007669"/>
    <property type="project" value="TreeGrafter"/>
</dbReference>
<feature type="region of interest" description="Disordered" evidence="7">
    <location>
        <begin position="23"/>
        <end position="42"/>
    </location>
</feature>
<dbReference type="PROSITE" id="PS00136">
    <property type="entry name" value="SUBTILASE_ASP"/>
    <property type="match status" value="1"/>
</dbReference>
<keyword evidence="4 5" id="KW-0720">Serine protease</keyword>
<dbReference type="InterPro" id="IPR010259">
    <property type="entry name" value="S8pro/Inhibitor_I9"/>
</dbReference>
<reference evidence="11 12" key="1">
    <citation type="journal article" date="2016" name="Front. Microbiol.">
        <title>Comparative Genomics Analysis of Streptomyces Species Reveals Their Adaptation to the Marine Environment and Their Diversity at the Genomic Level.</title>
        <authorList>
            <person name="Tian X."/>
            <person name="Zhang Z."/>
            <person name="Yang T."/>
            <person name="Chen M."/>
            <person name="Li J."/>
            <person name="Chen F."/>
            <person name="Yang J."/>
            <person name="Li W."/>
            <person name="Zhang B."/>
            <person name="Zhang Z."/>
            <person name="Wu J."/>
            <person name="Zhang C."/>
            <person name="Long L."/>
            <person name="Xiao J."/>
        </authorList>
    </citation>
    <scope>NUCLEOTIDE SEQUENCE [LARGE SCALE GENOMIC DNA]</scope>
    <source>
        <strain evidence="11 12">SCSIO 02100</strain>
    </source>
</reference>
<keyword evidence="2 5" id="KW-0645">Protease</keyword>
<feature type="domain" description="Peptidase S8/S53" evidence="9">
    <location>
        <begin position="166"/>
        <end position="393"/>
    </location>
</feature>
<dbReference type="Pfam" id="PF00082">
    <property type="entry name" value="Peptidase_S8"/>
    <property type="match status" value="1"/>
</dbReference>
<evidence type="ECO:0000256" key="2">
    <source>
        <dbReference type="ARBA" id="ARBA00022670"/>
    </source>
</evidence>
<dbReference type="FunFam" id="3.40.50.200:FF:000014">
    <property type="entry name" value="Proteinase K"/>
    <property type="match status" value="1"/>
</dbReference>
<evidence type="ECO:0000256" key="3">
    <source>
        <dbReference type="ARBA" id="ARBA00022801"/>
    </source>
</evidence>
<dbReference type="PROSITE" id="PS00138">
    <property type="entry name" value="SUBTILASE_SER"/>
    <property type="match status" value="1"/>
</dbReference>
<dbReference type="SUPFAM" id="SSF52743">
    <property type="entry name" value="Subtilisin-like"/>
    <property type="match status" value="1"/>
</dbReference>